<organism evidence="1 2">
    <name type="scientific">Fraxinus pennsylvanica</name>
    <dbReference type="NCBI Taxonomy" id="56036"/>
    <lineage>
        <taxon>Eukaryota</taxon>
        <taxon>Viridiplantae</taxon>
        <taxon>Streptophyta</taxon>
        <taxon>Embryophyta</taxon>
        <taxon>Tracheophyta</taxon>
        <taxon>Spermatophyta</taxon>
        <taxon>Magnoliopsida</taxon>
        <taxon>eudicotyledons</taxon>
        <taxon>Gunneridae</taxon>
        <taxon>Pentapetalae</taxon>
        <taxon>asterids</taxon>
        <taxon>lamiids</taxon>
        <taxon>Lamiales</taxon>
        <taxon>Oleaceae</taxon>
        <taxon>Oleeae</taxon>
        <taxon>Fraxinus</taxon>
    </lineage>
</organism>
<name>A0AAD1ZK40_9LAMI</name>
<dbReference type="EMBL" id="OU503046">
    <property type="protein sequence ID" value="CAI9771242.1"/>
    <property type="molecule type" value="Genomic_DNA"/>
</dbReference>
<sequence>MSADNLSVTESQSIIITEKMRITRIRKRVIEPGHMPALESNHQWLSKEPQMVFTVKVQKSETLDDACVYFNWVKDAALSGESDSVSNVVNHAPNEDDEELSRLLDRLARISEKRGIDMQITFSKGKEIAKCGGEGKGSE</sequence>
<accession>A0AAD1ZK40</accession>
<gene>
    <name evidence="1" type="ORF">FPE_LOCUS18672</name>
</gene>
<proteinExistence type="predicted"/>
<evidence type="ECO:0000313" key="1">
    <source>
        <dbReference type="EMBL" id="CAI9771242.1"/>
    </source>
</evidence>
<keyword evidence="2" id="KW-1185">Reference proteome</keyword>
<dbReference type="AlphaFoldDB" id="A0AAD1ZK40"/>
<reference evidence="1" key="1">
    <citation type="submission" date="2023-05" db="EMBL/GenBank/DDBJ databases">
        <authorList>
            <person name="Huff M."/>
        </authorList>
    </citation>
    <scope>NUCLEOTIDE SEQUENCE</scope>
</reference>
<evidence type="ECO:0000313" key="2">
    <source>
        <dbReference type="Proteomes" id="UP000834106"/>
    </source>
</evidence>
<dbReference type="Proteomes" id="UP000834106">
    <property type="component" value="Chromosome 11"/>
</dbReference>
<protein>
    <submittedName>
        <fullName evidence="1">Uncharacterized protein</fullName>
    </submittedName>
</protein>